<dbReference type="RefSeq" id="WP_226937221.1">
    <property type="nucleotide sequence ID" value="NZ_JACDXX010000020.1"/>
</dbReference>
<name>A0ABS8CSL6_9RHOB</name>
<protein>
    <submittedName>
        <fullName evidence="2">Uncharacterized protein</fullName>
    </submittedName>
</protein>
<evidence type="ECO:0000313" key="3">
    <source>
        <dbReference type="Proteomes" id="UP001198571"/>
    </source>
</evidence>
<comment type="caution">
    <text evidence="2">The sequence shown here is derived from an EMBL/GenBank/DDBJ whole genome shotgun (WGS) entry which is preliminary data.</text>
</comment>
<dbReference type="EMBL" id="JACDXX010000020">
    <property type="protein sequence ID" value="MCB5411770.1"/>
    <property type="molecule type" value="Genomic_DNA"/>
</dbReference>
<keyword evidence="3" id="KW-1185">Reference proteome</keyword>
<organism evidence="2 3">
    <name type="scientific">Pseudogemmobacter faecipullorum</name>
    <dbReference type="NCBI Taxonomy" id="2755041"/>
    <lineage>
        <taxon>Bacteria</taxon>
        <taxon>Pseudomonadati</taxon>
        <taxon>Pseudomonadota</taxon>
        <taxon>Alphaproteobacteria</taxon>
        <taxon>Rhodobacterales</taxon>
        <taxon>Paracoccaceae</taxon>
        <taxon>Pseudogemmobacter</taxon>
    </lineage>
</organism>
<evidence type="ECO:0000313" key="2">
    <source>
        <dbReference type="EMBL" id="MCB5411770.1"/>
    </source>
</evidence>
<gene>
    <name evidence="2" type="ORF">H0485_17390</name>
</gene>
<sequence length="88" mass="9340">MSDPFRSHAVGRTAPGMRHRTITPSDTIDLAVSGERPRVIMCQAAGSVALVDDAGTVISYTMAAGQILPFSPRRINATGTTAIVVGWW</sequence>
<proteinExistence type="predicted"/>
<evidence type="ECO:0000256" key="1">
    <source>
        <dbReference type="SAM" id="MobiDB-lite"/>
    </source>
</evidence>
<feature type="region of interest" description="Disordered" evidence="1">
    <location>
        <begin position="1"/>
        <end position="21"/>
    </location>
</feature>
<dbReference type="Proteomes" id="UP001198571">
    <property type="component" value="Unassembled WGS sequence"/>
</dbReference>
<accession>A0ABS8CSL6</accession>
<reference evidence="2 3" key="1">
    <citation type="submission" date="2020-07" db="EMBL/GenBank/DDBJ databases">
        <title>Pseudogemmobacter sp. nov., isolated from poultry manure in Taiwan.</title>
        <authorList>
            <person name="Lin S.-Y."/>
            <person name="Tang Y.-S."/>
            <person name="Young C.-C."/>
        </authorList>
    </citation>
    <scope>NUCLEOTIDE SEQUENCE [LARGE SCALE GENOMIC DNA]</scope>
    <source>
        <strain evidence="2 3">CC-YST710</strain>
    </source>
</reference>